<name>A0A4P1R2F4_LUPAN</name>
<dbReference type="Gramene" id="OIV99844">
    <property type="protein sequence ID" value="OIV99844"/>
    <property type="gene ID" value="TanjilG_26182"/>
</dbReference>
<dbReference type="PANTHER" id="PTHR44259:SF15">
    <property type="entry name" value="F-BOX PROTEIN KIB2-RELATED"/>
    <property type="match status" value="1"/>
</dbReference>
<dbReference type="EMBL" id="CM007372">
    <property type="protein sequence ID" value="OIV99844.1"/>
    <property type="molecule type" value="Genomic_DNA"/>
</dbReference>
<keyword evidence="3" id="KW-1185">Reference proteome</keyword>
<gene>
    <name evidence="2" type="ORF">TanjilG_26182</name>
</gene>
<dbReference type="AlphaFoldDB" id="A0A4P1R2F4"/>
<accession>A0A4P1R2F4</accession>
<protein>
    <recommendedName>
        <fullName evidence="1">KIB1-4 beta-propeller domain-containing protein</fullName>
    </recommendedName>
</protein>
<dbReference type="Pfam" id="PF03478">
    <property type="entry name" value="Beta-prop_KIB1-4"/>
    <property type="match status" value="1"/>
</dbReference>
<organism evidence="2 3">
    <name type="scientific">Lupinus angustifolius</name>
    <name type="common">Narrow-leaved blue lupine</name>
    <dbReference type="NCBI Taxonomy" id="3871"/>
    <lineage>
        <taxon>Eukaryota</taxon>
        <taxon>Viridiplantae</taxon>
        <taxon>Streptophyta</taxon>
        <taxon>Embryophyta</taxon>
        <taxon>Tracheophyta</taxon>
        <taxon>Spermatophyta</taxon>
        <taxon>Magnoliopsida</taxon>
        <taxon>eudicotyledons</taxon>
        <taxon>Gunneridae</taxon>
        <taxon>Pentapetalae</taxon>
        <taxon>rosids</taxon>
        <taxon>fabids</taxon>
        <taxon>Fabales</taxon>
        <taxon>Fabaceae</taxon>
        <taxon>Papilionoideae</taxon>
        <taxon>50 kb inversion clade</taxon>
        <taxon>genistoids sensu lato</taxon>
        <taxon>core genistoids</taxon>
        <taxon>Genisteae</taxon>
        <taxon>Lupinus</taxon>
    </lineage>
</organism>
<evidence type="ECO:0000313" key="2">
    <source>
        <dbReference type="EMBL" id="OIV99844.1"/>
    </source>
</evidence>
<reference evidence="2 3" key="1">
    <citation type="journal article" date="2017" name="Plant Biotechnol. J.">
        <title>A comprehensive draft genome sequence for lupin (Lupinus angustifolius), an emerging health food: insights into plant-microbe interactions and legume evolution.</title>
        <authorList>
            <person name="Hane J.K."/>
            <person name="Ming Y."/>
            <person name="Kamphuis L.G."/>
            <person name="Nelson M.N."/>
            <person name="Garg G."/>
            <person name="Atkins C.A."/>
            <person name="Bayer P.E."/>
            <person name="Bravo A."/>
            <person name="Bringans S."/>
            <person name="Cannon S."/>
            <person name="Edwards D."/>
            <person name="Foley R."/>
            <person name="Gao L.L."/>
            <person name="Harrison M.J."/>
            <person name="Huang W."/>
            <person name="Hurgobin B."/>
            <person name="Li S."/>
            <person name="Liu C.W."/>
            <person name="McGrath A."/>
            <person name="Morahan G."/>
            <person name="Murray J."/>
            <person name="Weller J."/>
            <person name="Jian J."/>
            <person name="Singh K.B."/>
        </authorList>
    </citation>
    <scope>NUCLEOTIDE SEQUENCE [LARGE SCALE GENOMIC DNA]</scope>
    <source>
        <strain evidence="3">cv. Tanjil</strain>
        <tissue evidence="2">Whole plant</tissue>
    </source>
</reference>
<dbReference type="OrthoDB" id="642536at2759"/>
<sequence length="374" mass="42634">MACLSLPYAILPSLQQTHSDLQGEDGADTILFHRSIFSVLDKKCYEWKNMFNNLVGAWCVGSSHGCLVLLDNKATPFILKLTSLVCIQFPPFPRPFLHPLSETNFVTYLRKMFVIKAVLNRSPSPNDSNYILAIIYGCHCKLAFCSKSSTWVEISDAKRCYYDIVLKGNYLHALAQDGSVEVWDLCEEVPRKILYVKPTMEIDEQEDKEFPRDLFSTQLYMVLSGGEVLLVKRYIGNFVNEDGTALYEGDLLSEEDSQPLICPYRTKHFSVYTLVNGTKWEKVTSLHDHVLFLGANESISVPIQALPTCEANTIYFSDDRWEEMNMDYSYGGQDWGVFSLQDRSVKLLLPYTDMVKPPPIWVVPVSNESIDTRH</sequence>
<feature type="domain" description="KIB1-4 beta-propeller" evidence="1">
    <location>
        <begin position="37"/>
        <end position="339"/>
    </location>
</feature>
<proteinExistence type="predicted"/>
<dbReference type="Proteomes" id="UP000188354">
    <property type="component" value="Chromosome LG12"/>
</dbReference>
<evidence type="ECO:0000313" key="3">
    <source>
        <dbReference type="Proteomes" id="UP000188354"/>
    </source>
</evidence>
<dbReference type="PANTHER" id="PTHR44259">
    <property type="entry name" value="OS07G0183000 PROTEIN-RELATED"/>
    <property type="match status" value="1"/>
</dbReference>
<dbReference type="STRING" id="3871.A0A4P1R2F4"/>
<dbReference type="InterPro" id="IPR050942">
    <property type="entry name" value="F-box_BR-signaling"/>
</dbReference>
<dbReference type="InterPro" id="IPR005174">
    <property type="entry name" value="KIB1-4_b-propeller"/>
</dbReference>
<dbReference type="KEGG" id="lang:109361940"/>
<evidence type="ECO:0000259" key="1">
    <source>
        <dbReference type="Pfam" id="PF03478"/>
    </source>
</evidence>